<evidence type="ECO:0000256" key="16">
    <source>
        <dbReference type="ARBA" id="ARBA00029570"/>
    </source>
</evidence>
<dbReference type="UniPathway" id="UPA00148">
    <property type="reaction ID" value="UER00236"/>
</dbReference>
<evidence type="ECO:0000256" key="7">
    <source>
        <dbReference type="ARBA" id="ARBA00007490"/>
    </source>
</evidence>
<evidence type="ECO:0000256" key="8">
    <source>
        <dbReference type="ARBA" id="ARBA00012016"/>
    </source>
</evidence>
<dbReference type="EMBL" id="JABBJJ010000068">
    <property type="protein sequence ID" value="NMO16449.1"/>
    <property type="molecule type" value="Genomic_DNA"/>
</dbReference>
<organism evidence="20 21">
    <name type="scientific">Pyxidicoccus fallax</name>
    <dbReference type="NCBI Taxonomy" id="394095"/>
    <lineage>
        <taxon>Bacteria</taxon>
        <taxon>Pseudomonadati</taxon>
        <taxon>Myxococcota</taxon>
        <taxon>Myxococcia</taxon>
        <taxon>Myxococcales</taxon>
        <taxon>Cystobacterineae</taxon>
        <taxon>Myxococcaceae</taxon>
        <taxon>Pyxidicoccus</taxon>
    </lineage>
</organism>
<dbReference type="GO" id="GO:0005525">
    <property type="term" value="F:GTP binding"/>
    <property type="evidence" value="ECO:0007669"/>
    <property type="project" value="UniProtKB-KW"/>
</dbReference>
<evidence type="ECO:0000256" key="13">
    <source>
        <dbReference type="ARBA" id="ARBA00022777"/>
    </source>
</evidence>
<dbReference type="InterPro" id="IPR027417">
    <property type="entry name" value="P-loop_NTPase"/>
</dbReference>
<evidence type="ECO:0000256" key="4">
    <source>
        <dbReference type="ARBA" id="ARBA00003889"/>
    </source>
</evidence>
<keyword evidence="10" id="KW-0169">Cobalamin biosynthesis</keyword>
<dbReference type="EC" id="2.7.7.62" evidence="9"/>
<dbReference type="Pfam" id="PF02283">
    <property type="entry name" value="CobU"/>
    <property type="match status" value="1"/>
</dbReference>
<evidence type="ECO:0000256" key="18">
    <source>
        <dbReference type="PIRSR" id="PIRSR006135-1"/>
    </source>
</evidence>
<evidence type="ECO:0000313" key="21">
    <source>
        <dbReference type="Proteomes" id="UP000518300"/>
    </source>
</evidence>
<accession>A0A848LBY9</accession>
<keyword evidence="11 20" id="KW-0808">Transferase</keyword>
<sequence length="181" mass="19560">MSARIILVGGGVRSGKSAFAVRLAEKLGERRTYFATAQAFDDEMRERARRHQAERAGRFVTVEEPIALCERLEADTSDVAVVDCVTLWLSNLLLRGDSPDAILSEVERLTSVLRARAGATVLVTNEVGMGVVPDTPLGRVFRDVSGGAHQRLAACADEVYFGALGLLLRLKPSPLVLEATP</sequence>
<proteinExistence type="inferred from homology"/>
<evidence type="ECO:0000256" key="3">
    <source>
        <dbReference type="ARBA" id="ARBA00001522"/>
    </source>
</evidence>
<dbReference type="GO" id="GO:0009236">
    <property type="term" value="P:cobalamin biosynthetic process"/>
    <property type="evidence" value="ECO:0007669"/>
    <property type="project" value="UniProtKB-UniPathway"/>
</dbReference>
<dbReference type="SUPFAM" id="SSF52540">
    <property type="entry name" value="P-loop containing nucleoside triphosphate hydrolases"/>
    <property type="match status" value="1"/>
</dbReference>
<reference evidence="20 21" key="1">
    <citation type="submission" date="2020-04" db="EMBL/GenBank/DDBJ databases">
        <title>Draft genome of Pyxidicoccus fallax type strain.</title>
        <authorList>
            <person name="Whitworth D.E."/>
        </authorList>
    </citation>
    <scope>NUCLEOTIDE SEQUENCE [LARGE SCALE GENOMIC DNA]</scope>
    <source>
        <strain evidence="20 21">DSM 14698</strain>
    </source>
</reference>
<dbReference type="PANTHER" id="PTHR34848">
    <property type="match status" value="1"/>
</dbReference>
<evidence type="ECO:0000256" key="2">
    <source>
        <dbReference type="ARBA" id="ARBA00000711"/>
    </source>
</evidence>
<protein>
    <recommendedName>
        <fullName evidence="16">Adenosylcobinamide kinase</fullName>
        <ecNumber evidence="8">2.7.1.156</ecNumber>
        <ecNumber evidence="9">2.7.7.62</ecNumber>
    </recommendedName>
    <alternativeName>
        <fullName evidence="17">Adenosylcobinamide-phosphate guanylyltransferase</fullName>
    </alternativeName>
</protein>
<dbReference type="InterPro" id="IPR003203">
    <property type="entry name" value="CobU/CobP"/>
</dbReference>
<evidence type="ECO:0000256" key="19">
    <source>
        <dbReference type="PIRSR" id="PIRSR006135-2"/>
    </source>
</evidence>
<name>A0A848LBY9_9BACT</name>
<evidence type="ECO:0000256" key="10">
    <source>
        <dbReference type="ARBA" id="ARBA00022573"/>
    </source>
</evidence>
<evidence type="ECO:0000256" key="15">
    <source>
        <dbReference type="ARBA" id="ARBA00023134"/>
    </source>
</evidence>
<comment type="similarity">
    <text evidence="7">Belongs to the CobU/CobP family.</text>
</comment>
<dbReference type="NCBIfam" id="NF004469">
    <property type="entry name" value="PRK05800.1"/>
    <property type="match status" value="1"/>
</dbReference>
<keyword evidence="12 19" id="KW-0547">Nucleotide-binding</keyword>
<evidence type="ECO:0000256" key="12">
    <source>
        <dbReference type="ARBA" id="ARBA00022741"/>
    </source>
</evidence>
<evidence type="ECO:0000256" key="17">
    <source>
        <dbReference type="ARBA" id="ARBA00030571"/>
    </source>
</evidence>
<comment type="catalytic activity">
    <reaction evidence="1">
        <text>adenosylcob(III)inamide + ATP = adenosylcob(III)inamide phosphate + ADP + H(+)</text>
        <dbReference type="Rhea" id="RHEA:15769"/>
        <dbReference type="ChEBI" id="CHEBI:2480"/>
        <dbReference type="ChEBI" id="CHEBI:15378"/>
        <dbReference type="ChEBI" id="CHEBI:30616"/>
        <dbReference type="ChEBI" id="CHEBI:58502"/>
        <dbReference type="ChEBI" id="CHEBI:456216"/>
        <dbReference type="EC" id="2.7.1.156"/>
    </reaction>
</comment>
<dbReference type="EC" id="2.7.1.156" evidence="8"/>
<gene>
    <name evidence="20" type="primary">cobU</name>
    <name evidence="20" type="ORF">HG543_16525</name>
</gene>
<comment type="catalytic activity">
    <reaction evidence="3">
        <text>adenosylcob(III)inamide + GTP = adenosylcob(III)inamide phosphate + GDP + H(+)</text>
        <dbReference type="Rhea" id="RHEA:15765"/>
        <dbReference type="ChEBI" id="CHEBI:2480"/>
        <dbReference type="ChEBI" id="CHEBI:15378"/>
        <dbReference type="ChEBI" id="CHEBI:37565"/>
        <dbReference type="ChEBI" id="CHEBI:58189"/>
        <dbReference type="ChEBI" id="CHEBI:58502"/>
        <dbReference type="EC" id="2.7.1.156"/>
    </reaction>
</comment>
<feature type="active site" description="GMP-histidine intermediate" evidence="18">
    <location>
        <position position="51"/>
    </location>
</feature>
<evidence type="ECO:0000256" key="1">
    <source>
        <dbReference type="ARBA" id="ARBA00000312"/>
    </source>
</evidence>
<dbReference type="AlphaFoldDB" id="A0A848LBY9"/>
<feature type="binding site" evidence="19">
    <location>
        <begin position="10"/>
        <end position="17"/>
    </location>
    <ligand>
        <name>GTP</name>
        <dbReference type="ChEBI" id="CHEBI:37565"/>
    </ligand>
</feature>
<evidence type="ECO:0000256" key="14">
    <source>
        <dbReference type="ARBA" id="ARBA00022840"/>
    </source>
</evidence>
<keyword evidence="14" id="KW-0067">ATP-binding</keyword>
<evidence type="ECO:0000256" key="5">
    <source>
        <dbReference type="ARBA" id="ARBA00004692"/>
    </source>
</evidence>
<evidence type="ECO:0000256" key="6">
    <source>
        <dbReference type="ARBA" id="ARBA00005159"/>
    </source>
</evidence>
<dbReference type="CDD" id="cd00544">
    <property type="entry name" value="CobU"/>
    <property type="match status" value="1"/>
</dbReference>
<dbReference type="PIRSF" id="PIRSF006135">
    <property type="entry name" value="CobU"/>
    <property type="match status" value="1"/>
</dbReference>
<evidence type="ECO:0000313" key="20">
    <source>
        <dbReference type="EMBL" id="NMO16449.1"/>
    </source>
</evidence>
<dbReference type="Gene3D" id="3.40.50.300">
    <property type="entry name" value="P-loop containing nucleotide triphosphate hydrolases"/>
    <property type="match status" value="1"/>
</dbReference>
<dbReference type="GO" id="GO:0008820">
    <property type="term" value="F:cobinamide phosphate guanylyltransferase activity"/>
    <property type="evidence" value="ECO:0007669"/>
    <property type="project" value="UniProtKB-EC"/>
</dbReference>
<comment type="pathway">
    <text evidence="5">Cofactor biosynthesis; adenosylcobalamin biosynthesis; adenosylcobalamin from cob(II)yrinate a,c-diamide: step 6/7.</text>
</comment>
<comment type="pathway">
    <text evidence="6">Cofactor biosynthesis; adenosylcobalamin biosynthesis; adenosylcobalamin from cob(II)yrinate a,c-diamide: step 5/7.</text>
</comment>
<comment type="function">
    <text evidence="4">Catalyzes ATP-dependent phosphorylation of adenosylcobinamide and addition of GMP to adenosylcobinamide phosphate.</text>
</comment>
<dbReference type="RefSeq" id="WP_169345740.1">
    <property type="nucleotide sequence ID" value="NZ_JABBJJ010000068.1"/>
</dbReference>
<evidence type="ECO:0000256" key="11">
    <source>
        <dbReference type="ARBA" id="ARBA00022679"/>
    </source>
</evidence>
<dbReference type="Proteomes" id="UP000518300">
    <property type="component" value="Unassembled WGS sequence"/>
</dbReference>
<comment type="caution">
    <text evidence="20">The sequence shown here is derived from an EMBL/GenBank/DDBJ whole genome shotgun (WGS) entry which is preliminary data.</text>
</comment>
<feature type="binding site" evidence="19">
    <location>
        <position position="83"/>
    </location>
    <ligand>
        <name>GTP</name>
        <dbReference type="ChEBI" id="CHEBI:37565"/>
    </ligand>
</feature>
<keyword evidence="15 19" id="KW-0342">GTP-binding</keyword>
<keyword evidence="20" id="KW-0548">Nucleotidyltransferase</keyword>
<dbReference type="GO" id="GO:0043752">
    <property type="term" value="F:adenosylcobinamide kinase activity"/>
    <property type="evidence" value="ECO:0007669"/>
    <property type="project" value="UniProtKB-EC"/>
</dbReference>
<dbReference type="GO" id="GO:0005524">
    <property type="term" value="F:ATP binding"/>
    <property type="evidence" value="ECO:0007669"/>
    <property type="project" value="UniProtKB-KW"/>
</dbReference>
<keyword evidence="21" id="KW-1185">Reference proteome</keyword>
<comment type="catalytic activity">
    <reaction evidence="2">
        <text>adenosylcob(III)inamide phosphate + GTP + H(+) = adenosylcob(III)inamide-GDP + diphosphate</text>
        <dbReference type="Rhea" id="RHEA:22712"/>
        <dbReference type="ChEBI" id="CHEBI:15378"/>
        <dbReference type="ChEBI" id="CHEBI:33019"/>
        <dbReference type="ChEBI" id="CHEBI:37565"/>
        <dbReference type="ChEBI" id="CHEBI:58502"/>
        <dbReference type="ChEBI" id="CHEBI:60487"/>
        <dbReference type="EC" id="2.7.7.62"/>
    </reaction>
</comment>
<keyword evidence="13 20" id="KW-0418">Kinase</keyword>
<evidence type="ECO:0000256" key="9">
    <source>
        <dbReference type="ARBA" id="ARBA00012523"/>
    </source>
</evidence>
<dbReference type="PANTHER" id="PTHR34848:SF1">
    <property type="entry name" value="BIFUNCTIONAL ADENOSYLCOBALAMIN BIOSYNTHESIS PROTEIN COBU"/>
    <property type="match status" value="1"/>
</dbReference>
<feature type="binding site" evidence="19">
    <location>
        <position position="63"/>
    </location>
    <ligand>
        <name>GTP</name>
        <dbReference type="ChEBI" id="CHEBI:37565"/>
    </ligand>
</feature>
<feature type="binding site" evidence="19">
    <location>
        <begin position="35"/>
        <end position="37"/>
    </location>
    <ligand>
        <name>GTP</name>
        <dbReference type="ChEBI" id="CHEBI:37565"/>
    </ligand>
</feature>